<proteinExistence type="inferred from homology"/>
<dbReference type="GO" id="GO:0055085">
    <property type="term" value="P:transmembrane transport"/>
    <property type="evidence" value="ECO:0007669"/>
    <property type="project" value="InterPro"/>
</dbReference>
<evidence type="ECO:0000256" key="7">
    <source>
        <dbReference type="RuleBase" id="RU363032"/>
    </source>
</evidence>
<keyword evidence="2 7" id="KW-0813">Transport</keyword>
<comment type="caution">
    <text evidence="9">The sequence shown here is derived from an EMBL/GenBank/DDBJ whole genome shotgun (WGS) entry which is preliminary data.</text>
</comment>
<feature type="transmembrane region" description="Helical" evidence="7">
    <location>
        <begin position="179"/>
        <end position="202"/>
    </location>
</feature>
<dbReference type="CDD" id="cd06261">
    <property type="entry name" value="TM_PBP2"/>
    <property type="match status" value="2"/>
</dbReference>
<dbReference type="AlphaFoldDB" id="A0A5N0TD33"/>
<dbReference type="PROSITE" id="PS50928">
    <property type="entry name" value="ABC_TM1"/>
    <property type="match status" value="2"/>
</dbReference>
<feature type="transmembrane region" description="Helical" evidence="7">
    <location>
        <begin position="69"/>
        <end position="89"/>
    </location>
</feature>
<dbReference type="PANTHER" id="PTHR30151">
    <property type="entry name" value="ALKANE SULFONATE ABC TRANSPORTER-RELATED, MEMBRANE SUBUNIT"/>
    <property type="match status" value="1"/>
</dbReference>
<dbReference type="RefSeq" id="WP_150894185.1">
    <property type="nucleotide sequence ID" value="NZ_VYUY01000015.1"/>
</dbReference>
<feature type="transmembrane region" description="Helical" evidence="7">
    <location>
        <begin position="378"/>
        <end position="397"/>
    </location>
</feature>
<comment type="similarity">
    <text evidence="7">Belongs to the binding-protein-dependent transport system permease family.</text>
</comment>
<accession>A0A5N0TD33</accession>
<evidence type="ECO:0000259" key="8">
    <source>
        <dbReference type="PROSITE" id="PS50928"/>
    </source>
</evidence>
<keyword evidence="3" id="KW-1003">Cell membrane</keyword>
<keyword evidence="10" id="KW-1185">Reference proteome</keyword>
<evidence type="ECO:0000313" key="9">
    <source>
        <dbReference type="EMBL" id="KAA9132354.1"/>
    </source>
</evidence>
<dbReference type="Gene3D" id="1.10.3720.10">
    <property type="entry name" value="MetI-like"/>
    <property type="match status" value="2"/>
</dbReference>
<dbReference type="Proteomes" id="UP000326838">
    <property type="component" value="Unassembled WGS sequence"/>
</dbReference>
<sequence>MTALMALRSPRGIGALAIVGIIALWWLAAATFLAPLGTVPTPAAVVGKLWTDGFSFYAVNVSITALEALQGYAIGVGLALAIAALVLLVPRLNGVAMQAAVISYCIPIVAIGPVIYLIVGAPAAGHPSGTAVVLAAMSVFFTTLVNALLGLRSVDARALELVSAYGGGKWQQLRRVRTVSAIPSILNGLKIAAPAAVLGAILGEYVGGVDRGLGPALVSAQQAMDVDRTWALAFVSAALAGAWYALLAALAAFVDRLGWRSDAAASAAPSAAPASAARIARSVGGGALSLALVLLAWPTLLWALSVSPFVGKTPAQVWTYLVTGDEATEHLPRLIGALAHTLADAGLGFLSGLTAAVVVAVLFVLARPVEHAFMPFAMLMRSMPLVAMAPVIILIFGRGTLTVAIMGGLIVFFPALVTIVFALRSTPEAMTDLVRVYGGGRLLETFVVRFPACIPALFASVRVAIPGAIAGALLAEWLATGEGLGYVIISAMGRSNNTEVWACVALVTGASLALYGLATLAEQAARRRWA</sequence>
<evidence type="ECO:0000256" key="4">
    <source>
        <dbReference type="ARBA" id="ARBA00022692"/>
    </source>
</evidence>
<feature type="transmembrane region" description="Helical" evidence="7">
    <location>
        <begin position="12"/>
        <end position="34"/>
    </location>
</feature>
<feature type="transmembrane region" description="Helical" evidence="7">
    <location>
        <begin position="499"/>
        <end position="521"/>
    </location>
</feature>
<reference evidence="10" key="1">
    <citation type="submission" date="2019-09" db="EMBL/GenBank/DDBJ databases">
        <title>Mumia zhuanghuii sp. nov. isolated from the intestinal contents of plateau pika (Ochotona curzoniae) in the Qinghai-Tibet plateau of China.</title>
        <authorList>
            <person name="Tian Z."/>
        </authorList>
    </citation>
    <scope>NUCLEOTIDE SEQUENCE [LARGE SCALE GENOMIC DNA]</scope>
    <source>
        <strain evidence="10">L-033</strain>
    </source>
</reference>
<comment type="subcellular location">
    <subcellularLocation>
        <location evidence="1 7">Cell membrane</location>
        <topology evidence="1 7">Multi-pass membrane protein</topology>
    </subcellularLocation>
</comment>
<dbReference type="SUPFAM" id="SSF161098">
    <property type="entry name" value="MetI-like"/>
    <property type="match status" value="2"/>
</dbReference>
<keyword evidence="4 7" id="KW-0812">Transmembrane</keyword>
<evidence type="ECO:0000256" key="2">
    <source>
        <dbReference type="ARBA" id="ARBA00022448"/>
    </source>
</evidence>
<evidence type="ECO:0000256" key="5">
    <source>
        <dbReference type="ARBA" id="ARBA00022989"/>
    </source>
</evidence>
<protein>
    <submittedName>
        <fullName evidence="9">ABC transporter permease subunit</fullName>
    </submittedName>
</protein>
<dbReference type="PANTHER" id="PTHR30151:SF20">
    <property type="entry name" value="ABC TRANSPORTER PERMEASE PROTEIN HI_0355-RELATED"/>
    <property type="match status" value="1"/>
</dbReference>
<feature type="transmembrane region" description="Helical" evidence="7">
    <location>
        <begin position="131"/>
        <end position="151"/>
    </location>
</feature>
<dbReference type="EMBL" id="VYUY01000015">
    <property type="protein sequence ID" value="KAA9132354.1"/>
    <property type="molecule type" value="Genomic_DNA"/>
</dbReference>
<evidence type="ECO:0000256" key="6">
    <source>
        <dbReference type="ARBA" id="ARBA00023136"/>
    </source>
</evidence>
<feature type="transmembrane region" description="Helical" evidence="7">
    <location>
        <begin position="230"/>
        <end position="254"/>
    </location>
</feature>
<organism evidence="9 10">
    <name type="scientific">Microbacterium caowuchunii</name>
    <dbReference type="NCBI Taxonomy" id="2614638"/>
    <lineage>
        <taxon>Bacteria</taxon>
        <taxon>Bacillati</taxon>
        <taxon>Actinomycetota</taxon>
        <taxon>Actinomycetes</taxon>
        <taxon>Micrococcales</taxon>
        <taxon>Microbacteriaceae</taxon>
        <taxon>Microbacterium</taxon>
    </lineage>
</organism>
<feature type="transmembrane region" description="Helical" evidence="7">
    <location>
        <begin position="403"/>
        <end position="425"/>
    </location>
</feature>
<gene>
    <name evidence="9" type="ORF">F6B40_11735</name>
</gene>
<feature type="transmembrane region" description="Helical" evidence="7">
    <location>
        <begin position="101"/>
        <end position="119"/>
    </location>
</feature>
<name>A0A5N0TD33_9MICO</name>
<dbReference type="GO" id="GO:0005886">
    <property type="term" value="C:plasma membrane"/>
    <property type="evidence" value="ECO:0007669"/>
    <property type="project" value="UniProtKB-SubCell"/>
</dbReference>
<dbReference type="Pfam" id="PF00528">
    <property type="entry name" value="BPD_transp_1"/>
    <property type="match status" value="2"/>
</dbReference>
<feature type="transmembrane region" description="Helical" evidence="7">
    <location>
        <begin position="347"/>
        <end position="366"/>
    </location>
</feature>
<feature type="transmembrane region" description="Helical" evidence="7">
    <location>
        <begin position="283"/>
        <end position="304"/>
    </location>
</feature>
<evidence type="ECO:0000313" key="10">
    <source>
        <dbReference type="Proteomes" id="UP000326838"/>
    </source>
</evidence>
<evidence type="ECO:0000256" key="3">
    <source>
        <dbReference type="ARBA" id="ARBA00022475"/>
    </source>
</evidence>
<feature type="transmembrane region" description="Helical" evidence="7">
    <location>
        <begin position="446"/>
        <end position="479"/>
    </location>
</feature>
<keyword evidence="5 7" id="KW-1133">Transmembrane helix</keyword>
<dbReference type="InterPro" id="IPR000515">
    <property type="entry name" value="MetI-like"/>
</dbReference>
<feature type="domain" description="ABC transmembrane type-1" evidence="8">
    <location>
        <begin position="57"/>
        <end position="251"/>
    </location>
</feature>
<keyword evidence="6 7" id="KW-0472">Membrane</keyword>
<evidence type="ECO:0000256" key="1">
    <source>
        <dbReference type="ARBA" id="ARBA00004651"/>
    </source>
</evidence>
<dbReference type="InterPro" id="IPR035906">
    <property type="entry name" value="MetI-like_sf"/>
</dbReference>
<feature type="domain" description="ABC transmembrane type-1" evidence="8">
    <location>
        <begin position="334"/>
        <end position="518"/>
    </location>
</feature>